<accession>A0A929RZF6</accession>
<dbReference type="AlphaFoldDB" id="A0A929RZF6"/>
<organism evidence="1 2">
    <name type="scientific">Alloprevotella tannerae</name>
    <dbReference type="NCBI Taxonomy" id="76122"/>
    <lineage>
        <taxon>Bacteria</taxon>
        <taxon>Pseudomonadati</taxon>
        <taxon>Bacteroidota</taxon>
        <taxon>Bacteroidia</taxon>
        <taxon>Bacteroidales</taxon>
        <taxon>Prevotellaceae</taxon>
        <taxon>Alloprevotella</taxon>
    </lineage>
</organism>
<evidence type="ECO:0000313" key="1">
    <source>
        <dbReference type="EMBL" id="MBF0971086.1"/>
    </source>
</evidence>
<dbReference type="Pfam" id="PF11644">
    <property type="entry name" value="DUF3256"/>
    <property type="match status" value="1"/>
</dbReference>
<proteinExistence type="predicted"/>
<dbReference type="EMBL" id="JABZGR010000038">
    <property type="protein sequence ID" value="MBF0971086.1"/>
    <property type="molecule type" value="Genomic_DNA"/>
</dbReference>
<dbReference type="InterPro" id="IPR021670">
    <property type="entry name" value="DUF3256"/>
</dbReference>
<gene>
    <name evidence="1" type="ORF">HXK21_08630</name>
</gene>
<evidence type="ECO:0000313" key="2">
    <source>
        <dbReference type="Proteomes" id="UP000704068"/>
    </source>
</evidence>
<dbReference type="RefSeq" id="WP_303764665.1">
    <property type="nucleotide sequence ID" value="NZ_CAUOSC010000037.1"/>
</dbReference>
<protein>
    <submittedName>
        <fullName evidence="1">DUF3256 family protein</fullName>
    </submittedName>
</protein>
<reference evidence="1" key="1">
    <citation type="submission" date="2020-04" db="EMBL/GenBank/DDBJ databases">
        <title>Deep metagenomics examines the oral microbiome during advanced dental caries in children, revealing novel taxa and co-occurrences with host molecules.</title>
        <authorList>
            <person name="Baker J.L."/>
            <person name="Morton J.T."/>
            <person name="Dinis M."/>
            <person name="Alvarez R."/>
            <person name="Tran N.C."/>
            <person name="Knight R."/>
            <person name="Edlund A."/>
        </authorList>
    </citation>
    <scope>NUCLEOTIDE SEQUENCE</scope>
    <source>
        <strain evidence="1">JCVI_34_bin.1</strain>
    </source>
</reference>
<name>A0A929RZF6_9BACT</name>
<comment type="caution">
    <text evidence="1">The sequence shown here is derived from an EMBL/GenBank/DDBJ whole genome shotgun (WGS) entry which is preliminary data.</text>
</comment>
<sequence>MIKKLTATCCFTFCLIAKIIANPIDSVFVHVPTDILPILDIDARLDMIDLYNYNMKAEAYNIYGGKSVMTQKTDSMFSISLTESSRWDLALLPQSEDTIFAVIYTLLSPAESSRIVLYDVDWQPLAYQFQLPNIEKFFREPYPFSPERMETLKQDLKLCSVSLSFSPQTRALIAQVSTINAPGDDWADLKTLLFSLRYAWTGDAFQLSPSIE</sequence>
<dbReference type="SUPFAM" id="SSF160925">
    <property type="entry name" value="PG1388-like"/>
    <property type="match status" value="1"/>
</dbReference>
<dbReference type="Proteomes" id="UP000704068">
    <property type="component" value="Unassembled WGS sequence"/>
</dbReference>